<evidence type="ECO:0000313" key="3">
    <source>
        <dbReference type="EnsemblMetazoa" id="AFAF003631-PA"/>
    </source>
</evidence>
<feature type="compositionally biased region" description="Low complexity" evidence="1">
    <location>
        <begin position="32"/>
        <end position="46"/>
    </location>
</feature>
<evidence type="ECO:0000313" key="4">
    <source>
        <dbReference type="Proteomes" id="UP000075886"/>
    </source>
</evidence>
<reference evidence="3" key="2">
    <citation type="submission" date="2020-05" db="UniProtKB">
        <authorList>
            <consortium name="EnsemblMetazoa"/>
        </authorList>
    </citation>
    <scope>IDENTIFICATION</scope>
    <source>
        <strain evidence="3">FAR1</strain>
    </source>
</reference>
<feature type="region of interest" description="Disordered" evidence="1">
    <location>
        <begin position="26"/>
        <end position="46"/>
    </location>
</feature>
<protein>
    <submittedName>
        <fullName evidence="3">Uncharacterized protein</fullName>
    </submittedName>
</protein>
<reference evidence="4" key="1">
    <citation type="submission" date="2014-01" db="EMBL/GenBank/DDBJ databases">
        <title>The Genome Sequence of Anopheles farauti FAR1 (V2).</title>
        <authorList>
            <consortium name="The Broad Institute Genomics Platform"/>
            <person name="Neafsey D.E."/>
            <person name="Besansky N."/>
            <person name="Howell P."/>
            <person name="Walton C."/>
            <person name="Young S.K."/>
            <person name="Zeng Q."/>
            <person name="Gargeya S."/>
            <person name="Fitzgerald M."/>
            <person name="Haas B."/>
            <person name="Abouelleil A."/>
            <person name="Allen A.W."/>
            <person name="Alvarado L."/>
            <person name="Arachchi H.M."/>
            <person name="Berlin A.M."/>
            <person name="Chapman S.B."/>
            <person name="Gainer-Dewar J."/>
            <person name="Goldberg J."/>
            <person name="Griggs A."/>
            <person name="Gujja S."/>
            <person name="Hansen M."/>
            <person name="Howarth C."/>
            <person name="Imamovic A."/>
            <person name="Ireland A."/>
            <person name="Larimer J."/>
            <person name="McCowan C."/>
            <person name="Murphy C."/>
            <person name="Pearson M."/>
            <person name="Poon T.W."/>
            <person name="Priest M."/>
            <person name="Roberts A."/>
            <person name="Saif S."/>
            <person name="Shea T."/>
            <person name="Sisk P."/>
            <person name="Sykes S."/>
            <person name="Wortman J."/>
            <person name="Nusbaum C."/>
            <person name="Birren B."/>
        </authorList>
    </citation>
    <scope>NUCLEOTIDE SEQUENCE [LARGE SCALE GENOMIC DNA]</scope>
    <source>
        <strain evidence="4">FAR1</strain>
    </source>
</reference>
<sequence>MNTREVLATVAPLGPLLVNMRAGLDGAGSGVGSRKSSSSSRSSSMESEFSSLLRRCRSLASSKEFGSLSSRGRARSFSIGLLSTGERRGASLPPSGSGFFLSVMIFFSVTTSGVSLGGVFS</sequence>
<organism evidence="3 4">
    <name type="scientific">Anopheles farauti</name>
    <dbReference type="NCBI Taxonomy" id="69004"/>
    <lineage>
        <taxon>Eukaryota</taxon>
        <taxon>Metazoa</taxon>
        <taxon>Ecdysozoa</taxon>
        <taxon>Arthropoda</taxon>
        <taxon>Hexapoda</taxon>
        <taxon>Insecta</taxon>
        <taxon>Pterygota</taxon>
        <taxon>Neoptera</taxon>
        <taxon>Endopterygota</taxon>
        <taxon>Diptera</taxon>
        <taxon>Nematocera</taxon>
        <taxon>Culicoidea</taxon>
        <taxon>Culicidae</taxon>
        <taxon>Anophelinae</taxon>
        <taxon>Anopheles</taxon>
    </lineage>
</organism>
<dbReference type="VEuPathDB" id="VectorBase:AFAF003631"/>
<accession>A0A182Q5T2</accession>
<dbReference type="AlphaFoldDB" id="A0A182Q5T2"/>
<dbReference type="Proteomes" id="UP000075886">
    <property type="component" value="Unassembled WGS sequence"/>
</dbReference>
<dbReference type="EnsemblMetazoa" id="AFAF003631-RA">
    <property type="protein sequence ID" value="AFAF003631-PA"/>
    <property type="gene ID" value="AFAF003631"/>
</dbReference>
<keyword evidence="2" id="KW-0472">Membrane</keyword>
<evidence type="ECO:0000256" key="1">
    <source>
        <dbReference type="SAM" id="MobiDB-lite"/>
    </source>
</evidence>
<name>A0A182Q5T2_9DIPT</name>
<keyword evidence="2" id="KW-1133">Transmembrane helix</keyword>
<proteinExistence type="predicted"/>
<dbReference type="EMBL" id="AXCN02001805">
    <property type="status" value="NOT_ANNOTATED_CDS"/>
    <property type="molecule type" value="Genomic_DNA"/>
</dbReference>
<feature type="transmembrane region" description="Helical" evidence="2">
    <location>
        <begin position="99"/>
        <end position="120"/>
    </location>
</feature>
<evidence type="ECO:0000256" key="2">
    <source>
        <dbReference type="SAM" id="Phobius"/>
    </source>
</evidence>
<keyword evidence="2" id="KW-0812">Transmembrane</keyword>
<keyword evidence="4" id="KW-1185">Reference proteome</keyword>